<evidence type="ECO:0000256" key="2">
    <source>
        <dbReference type="ARBA" id="ARBA00022771"/>
    </source>
</evidence>
<evidence type="ECO:0000313" key="7">
    <source>
        <dbReference type="Proteomes" id="UP001175271"/>
    </source>
</evidence>
<feature type="transmembrane region" description="Helical" evidence="4">
    <location>
        <begin position="119"/>
        <end position="138"/>
    </location>
</feature>
<evidence type="ECO:0000256" key="1">
    <source>
        <dbReference type="ARBA" id="ARBA00022723"/>
    </source>
</evidence>
<name>A0AA39HN30_9BILA</name>
<dbReference type="PANTHER" id="PTHR46347">
    <property type="entry name" value="RING/FYVE/PHD ZINC FINGER SUPERFAMILY PROTEIN"/>
    <property type="match status" value="1"/>
</dbReference>
<dbReference type="InterPro" id="IPR011016">
    <property type="entry name" value="Znf_RING-CH"/>
</dbReference>
<keyword evidence="4" id="KW-1133">Transmembrane helix</keyword>
<sequence length="213" mass="24903">MAAIDIETMPEDAVCRICWLPASDESPLLQPCLCRGTQQYIHEDCILRFFRVQPAKGFKCQSCLHKYQLPEAEERFFARNRILINLLTTLYPMITVPLAYVPVYVICHIIGAIASWVDWGLVLPRMGYFVCIVTFFWMHSQEIYDKLLLNFYGKNRTVTHVEDYNPDRKLSWLQRFENLTWKIYDYRALWSSVTGILAPYGAMAIMKFVHGLC</sequence>
<dbReference type="AlphaFoldDB" id="A0AA39HN30"/>
<dbReference type="Pfam" id="PF12906">
    <property type="entry name" value="RINGv"/>
    <property type="match status" value="1"/>
</dbReference>
<organism evidence="6 7">
    <name type="scientific">Steinernema hermaphroditum</name>
    <dbReference type="NCBI Taxonomy" id="289476"/>
    <lineage>
        <taxon>Eukaryota</taxon>
        <taxon>Metazoa</taxon>
        <taxon>Ecdysozoa</taxon>
        <taxon>Nematoda</taxon>
        <taxon>Chromadorea</taxon>
        <taxon>Rhabditida</taxon>
        <taxon>Tylenchina</taxon>
        <taxon>Panagrolaimomorpha</taxon>
        <taxon>Strongyloidoidea</taxon>
        <taxon>Steinernematidae</taxon>
        <taxon>Steinernema</taxon>
    </lineage>
</organism>
<accession>A0AA39HN30</accession>
<protein>
    <recommendedName>
        <fullName evidence="5">RING-CH-type domain-containing protein</fullName>
    </recommendedName>
</protein>
<keyword evidence="7" id="KW-1185">Reference proteome</keyword>
<keyword evidence="4" id="KW-0472">Membrane</keyword>
<dbReference type="SUPFAM" id="SSF57850">
    <property type="entry name" value="RING/U-box"/>
    <property type="match status" value="1"/>
</dbReference>
<dbReference type="PANTHER" id="PTHR46347:SF1">
    <property type="entry name" value="RING_FYVE_PHD ZINC FINGER SUPERFAMILY PROTEIN"/>
    <property type="match status" value="1"/>
</dbReference>
<gene>
    <name evidence="6" type="ORF">QR680_003821</name>
</gene>
<evidence type="ECO:0000313" key="6">
    <source>
        <dbReference type="EMBL" id="KAK0408191.1"/>
    </source>
</evidence>
<keyword evidence="1" id="KW-0479">Metal-binding</keyword>
<proteinExistence type="predicted"/>
<evidence type="ECO:0000256" key="3">
    <source>
        <dbReference type="ARBA" id="ARBA00022833"/>
    </source>
</evidence>
<comment type="caution">
    <text evidence="6">The sequence shown here is derived from an EMBL/GenBank/DDBJ whole genome shotgun (WGS) entry which is preliminary data.</text>
</comment>
<dbReference type="GO" id="GO:0008270">
    <property type="term" value="F:zinc ion binding"/>
    <property type="evidence" value="ECO:0007669"/>
    <property type="project" value="UniProtKB-KW"/>
</dbReference>
<keyword evidence="4" id="KW-0812">Transmembrane</keyword>
<feature type="domain" description="RING-CH-type" evidence="5">
    <location>
        <begin position="7"/>
        <end position="70"/>
    </location>
</feature>
<dbReference type="InterPro" id="IPR013083">
    <property type="entry name" value="Znf_RING/FYVE/PHD"/>
</dbReference>
<dbReference type="EMBL" id="JAUCMV010000003">
    <property type="protein sequence ID" value="KAK0408191.1"/>
    <property type="molecule type" value="Genomic_DNA"/>
</dbReference>
<keyword evidence="2" id="KW-0863">Zinc-finger</keyword>
<feature type="transmembrane region" description="Helical" evidence="4">
    <location>
        <begin position="89"/>
        <end position="113"/>
    </location>
</feature>
<evidence type="ECO:0000259" key="5">
    <source>
        <dbReference type="PROSITE" id="PS51292"/>
    </source>
</evidence>
<keyword evidence="3" id="KW-0862">Zinc</keyword>
<reference evidence="6" key="1">
    <citation type="submission" date="2023-06" db="EMBL/GenBank/DDBJ databases">
        <title>Genomic analysis of the entomopathogenic nematode Steinernema hermaphroditum.</title>
        <authorList>
            <person name="Schwarz E.M."/>
            <person name="Heppert J.K."/>
            <person name="Baniya A."/>
            <person name="Schwartz H.T."/>
            <person name="Tan C.-H."/>
            <person name="Antoshechkin I."/>
            <person name="Sternberg P.W."/>
            <person name="Goodrich-Blair H."/>
            <person name="Dillman A.R."/>
        </authorList>
    </citation>
    <scope>NUCLEOTIDE SEQUENCE</scope>
    <source>
        <strain evidence="6">PS9179</strain>
        <tissue evidence="6">Whole animal</tissue>
    </source>
</reference>
<dbReference type="PROSITE" id="PS51292">
    <property type="entry name" value="ZF_RING_CH"/>
    <property type="match status" value="1"/>
</dbReference>
<dbReference type="SMART" id="SM00744">
    <property type="entry name" value="RINGv"/>
    <property type="match status" value="1"/>
</dbReference>
<dbReference type="Proteomes" id="UP001175271">
    <property type="component" value="Unassembled WGS sequence"/>
</dbReference>
<evidence type="ECO:0000256" key="4">
    <source>
        <dbReference type="SAM" id="Phobius"/>
    </source>
</evidence>
<dbReference type="Gene3D" id="3.30.40.10">
    <property type="entry name" value="Zinc/RING finger domain, C3HC4 (zinc finger)"/>
    <property type="match status" value="1"/>
</dbReference>